<evidence type="ECO:0000256" key="1">
    <source>
        <dbReference type="SAM" id="MobiDB-lite"/>
    </source>
</evidence>
<feature type="region of interest" description="Disordered" evidence="1">
    <location>
        <begin position="1"/>
        <end position="23"/>
    </location>
</feature>
<sequence length="98" mass="10460">MSLAPVSRLIPNKTSGSRLFPHQTCTPMLQAPMQRGAEIKLMIGPPAAASYVKGHGSSPMSCLHTHRPTPGLLLTITSCPDRYSGTPNPTRPSQNHSS</sequence>
<reference evidence="2 3" key="1">
    <citation type="submission" date="2005-09" db="EMBL/GenBank/DDBJ databases">
        <authorList>
            <person name="Mural R.J."/>
            <person name="Li P.W."/>
            <person name="Adams M.D."/>
            <person name="Amanatides P.G."/>
            <person name="Baden-Tillson H."/>
            <person name="Barnstead M."/>
            <person name="Chin S.H."/>
            <person name="Dew I."/>
            <person name="Evans C.A."/>
            <person name="Ferriera S."/>
            <person name="Flanigan M."/>
            <person name="Fosler C."/>
            <person name="Glodek A."/>
            <person name="Gu Z."/>
            <person name="Holt R.A."/>
            <person name="Jennings D."/>
            <person name="Kraft C.L."/>
            <person name="Lu F."/>
            <person name="Nguyen T."/>
            <person name="Nusskern D.R."/>
            <person name="Pfannkoch C.M."/>
            <person name="Sitter C."/>
            <person name="Sutton G.G."/>
            <person name="Venter J.C."/>
            <person name="Wang Z."/>
            <person name="Woodage T."/>
            <person name="Zheng X.H."/>
            <person name="Zhong F."/>
        </authorList>
    </citation>
    <scope>NUCLEOTIDE SEQUENCE [LARGE SCALE GENOMIC DNA]</scope>
    <source>
        <strain>BN</strain>
        <strain evidence="3">Sprague-Dawley</strain>
    </source>
</reference>
<proteinExistence type="predicted"/>
<gene>
    <name evidence="2" type="ORF">rCG_63130</name>
</gene>
<feature type="compositionally biased region" description="Polar residues" evidence="1">
    <location>
        <begin position="12"/>
        <end position="23"/>
    </location>
</feature>
<feature type="region of interest" description="Disordered" evidence="1">
    <location>
        <begin position="79"/>
        <end position="98"/>
    </location>
</feature>
<dbReference type="EMBL" id="CH474035">
    <property type="protein sequence ID" value="EDL87013.1"/>
    <property type="molecule type" value="Genomic_DNA"/>
</dbReference>
<evidence type="ECO:0000313" key="3">
    <source>
        <dbReference type="Proteomes" id="UP000234681"/>
    </source>
</evidence>
<accession>A6KCC9</accession>
<feature type="compositionally biased region" description="Polar residues" evidence="1">
    <location>
        <begin position="85"/>
        <end position="98"/>
    </location>
</feature>
<organism evidence="2 3">
    <name type="scientific">Rattus norvegicus</name>
    <name type="common">Rat</name>
    <dbReference type="NCBI Taxonomy" id="10116"/>
    <lineage>
        <taxon>Eukaryota</taxon>
        <taxon>Metazoa</taxon>
        <taxon>Chordata</taxon>
        <taxon>Craniata</taxon>
        <taxon>Vertebrata</taxon>
        <taxon>Euteleostomi</taxon>
        <taxon>Mammalia</taxon>
        <taxon>Eutheria</taxon>
        <taxon>Euarchontoglires</taxon>
        <taxon>Glires</taxon>
        <taxon>Rodentia</taxon>
        <taxon>Myomorpha</taxon>
        <taxon>Muroidea</taxon>
        <taxon>Muridae</taxon>
        <taxon>Murinae</taxon>
        <taxon>Rattus</taxon>
    </lineage>
</organism>
<evidence type="ECO:0000313" key="2">
    <source>
        <dbReference type="EMBL" id="EDL87013.1"/>
    </source>
</evidence>
<dbReference type="Proteomes" id="UP000234681">
    <property type="component" value="Chromosome 7"/>
</dbReference>
<dbReference type="AlphaFoldDB" id="A6KCC9"/>
<name>A6KCC9_RAT</name>
<protein>
    <submittedName>
        <fullName evidence="2">RCG63130</fullName>
    </submittedName>
</protein>